<evidence type="ECO:0000256" key="4">
    <source>
        <dbReference type="RuleBase" id="RU362109"/>
    </source>
</evidence>
<comment type="caution">
    <text evidence="6">The sequence shown here is derived from an EMBL/GenBank/DDBJ whole genome shotgun (WGS) entry which is preliminary data.</text>
</comment>
<evidence type="ECO:0000256" key="1">
    <source>
        <dbReference type="ARBA" id="ARBA00022679"/>
    </source>
</evidence>
<sequence>MGLNIQNQNKKMVSKFFVYKSEIFVNKFCLINIMRKKRVTPCQMRLQKDFEDLKIMPGTELTIPDPNNLQYFIVRITPESGIWKNGNFDFEFTIPDDFPFTRPTVKCLTRIWHPNIEETGAICLNILRDNYTCAIDISMLVAGLQYLFSEPNPHDPLNKEASEEFINNPSHFKMKAKEYMTLYCPK</sequence>
<feature type="domain" description="UBC core" evidence="5">
    <location>
        <begin position="41"/>
        <end position="185"/>
    </location>
</feature>
<evidence type="ECO:0000313" key="7">
    <source>
        <dbReference type="Proteomes" id="UP001470230"/>
    </source>
</evidence>
<dbReference type="PANTHER" id="PTHR24067">
    <property type="entry name" value="UBIQUITIN-CONJUGATING ENZYME E2"/>
    <property type="match status" value="1"/>
</dbReference>
<dbReference type="CDD" id="cd23794">
    <property type="entry name" value="UBCc_UBE2F_UBE2M"/>
    <property type="match status" value="1"/>
</dbReference>
<dbReference type="PROSITE" id="PS00183">
    <property type="entry name" value="UBC_1"/>
    <property type="match status" value="1"/>
</dbReference>
<name>A0ABR2HIY4_9EUKA</name>
<dbReference type="Proteomes" id="UP001470230">
    <property type="component" value="Unassembled WGS sequence"/>
</dbReference>
<protein>
    <submittedName>
        <fullName evidence="6">NEDD8-conjugating enzyme Ubc12</fullName>
    </submittedName>
</protein>
<evidence type="ECO:0000256" key="2">
    <source>
        <dbReference type="ARBA" id="ARBA00022786"/>
    </source>
</evidence>
<feature type="active site" description="Glycyl thioester intermediate" evidence="3">
    <location>
        <position position="123"/>
    </location>
</feature>
<gene>
    <name evidence="6" type="ORF">M9Y10_019224</name>
</gene>
<dbReference type="EMBL" id="JAPFFF010000027">
    <property type="protein sequence ID" value="KAK8848168.1"/>
    <property type="molecule type" value="Genomic_DNA"/>
</dbReference>
<keyword evidence="1" id="KW-0808">Transferase</keyword>
<organism evidence="6 7">
    <name type="scientific">Tritrichomonas musculus</name>
    <dbReference type="NCBI Taxonomy" id="1915356"/>
    <lineage>
        <taxon>Eukaryota</taxon>
        <taxon>Metamonada</taxon>
        <taxon>Parabasalia</taxon>
        <taxon>Tritrichomonadida</taxon>
        <taxon>Tritrichomonadidae</taxon>
        <taxon>Tritrichomonas</taxon>
    </lineage>
</organism>
<reference evidence="6 7" key="1">
    <citation type="submission" date="2024-04" db="EMBL/GenBank/DDBJ databases">
        <title>Tritrichomonas musculus Genome.</title>
        <authorList>
            <person name="Alves-Ferreira E."/>
            <person name="Grigg M."/>
            <person name="Lorenzi H."/>
            <person name="Galac M."/>
        </authorList>
    </citation>
    <scope>NUCLEOTIDE SEQUENCE [LARGE SCALE GENOMIC DNA]</scope>
    <source>
        <strain evidence="6 7">EAF2021</strain>
    </source>
</reference>
<dbReference type="Gene3D" id="3.10.110.10">
    <property type="entry name" value="Ubiquitin Conjugating Enzyme"/>
    <property type="match status" value="1"/>
</dbReference>
<keyword evidence="4" id="KW-0067">ATP-binding</keyword>
<dbReference type="SUPFAM" id="SSF54495">
    <property type="entry name" value="UBC-like"/>
    <property type="match status" value="1"/>
</dbReference>
<proteinExistence type="inferred from homology"/>
<dbReference type="Pfam" id="PF00179">
    <property type="entry name" value="UQ_con"/>
    <property type="match status" value="1"/>
</dbReference>
<comment type="similarity">
    <text evidence="4">Belongs to the ubiquitin-conjugating enzyme family.</text>
</comment>
<dbReference type="PROSITE" id="PS50127">
    <property type="entry name" value="UBC_2"/>
    <property type="match status" value="1"/>
</dbReference>
<accession>A0ABR2HIY4</accession>
<evidence type="ECO:0000259" key="5">
    <source>
        <dbReference type="PROSITE" id="PS50127"/>
    </source>
</evidence>
<evidence type="ECO:0000313" key="6">
    <source>
        <dbReference type="EMBL" id="KAK8848168.1"/>
    </source>
</evidence>
<dbReference type="SMART" id="SM00212">
    <property type="entry name" value="UBCc"/>
    <property type="match status" value="1"/>
</dbReference>
<keyword evidence="4" id="KW-0547">Nucleotide-binding</keyword>
<dbReference type="InterPro" id="IPR016135">
    <property type="entry name" value="UBQ-conjugating_enzyme/RWD"/>
</dbReference>
<evidence type="ECO:0000256" key="3">
    <source>
        <dbReference type="PROSITE-ProRule" id="PRU10133"/>
    </source>
</evidence>
<dbReference type="InterPro" id="IPR050113">
    <property type="entry name" value="Ub_conjugating_enzyme"/>
</dbReference>
<dbReference type="InterPro" id="IPR000608">
    <property type="entry name" value="UBC"/>
</dbReference>
<keyword evidence="7" id="KW-1185">Reference proteome</keyword>
<keyword evidence="2 4" id="KW-0833">Ubl conjugation pathway</keyword>
<dbReference type="InterPro" id="IPR023313">
    <property type="entry name" value="UBQ-conjugating_AS"/>
</dbReference>